<dbReference type="AlphaFoldDB" id="A0AAV7M714"/>
<sequence length="91" mass="9664">MDSPDCTTPACVTAYVTIPSTPSALLCRRVCWTHQTARLQPASLLTSPSPAHRCTALRTRVMDSPDCTTPACVTAYVTIPSTPSALLCGRV</sequence>
<accession>A0AAV7M714</accession>
<proteinExistence type="predicted"/>
<comment type="caution">
    <text evidence="1">The sequence shown here is derived from an EMBL/GenBank/DDBJ whole genome shotgun (WGS) entry which is preliminary data.</text>
</comment>
<evidence type="ECO:0000313" key="2">
    <source>
        <dbReference type="Proteomes" id="UP001066276"/>
    </source>
</evidence>
<evidence type="ECO:0000313" key="1">
    <source>
        <dbReference type="EMBL" id="KAJ1098934.1"/>
    </source>
</evidence>
<dbReference type="Proteomes" id="UP001066276">
    <property type="component" value="Chromosome 10"/>
</dbReference>
<dbReference type="EMBL" id="JANPWB010000014">
    <property type="protein sequence ID" value="KAJ1098934.1"/>
    <property type="molecule type" value="Genomic_DNA"/>
</dbReference>
<protein>
    <submittedName>
        <fullName evidence="1">Uncharacterized protein</fullName>
    </submittedName>
</protein>
<organism evidence="1 2">
    <name type="scientific">Pleurodeles waltl</name>
    <name type="common">Iberian ribbed newt</name>
    <dbReference type="NCBI Taxonomy" id="8319"/>
    <lineage>
        <taxon>Eukaryota</taxon>
        <taxon>Metazoa</taxon>
        <taxon>Chordata</taxon>
        <taxon>Craniata</taxon>
        <taxon>Vertebrata</taxon>
        <taxon>Euteleostomi</taxon>
        <taxon>Amphibia</taxon>
        <taxon>Batrachia</taxon>
        <taxon>Caudata</taxon>
        <taxon>Salamandroidea</taxon>
        <taxon>Salamandridae</taxon>
        <taxon>Pleurodelinae</taxon>
        <taxon>Pleurodeles</taxon>
    </lineage>
</organism>
<name>A0AAV7M714_PLEWA</name>
<gene>
    <name evidence="1" type="ORF">NDU88_004041</name>
</gene>
<reference evidence="1" key="1">
    <citation type="journal article" date="2022" name="bioRxiv">
        <title>Sequencing and chromosome-scale assembly of the giantPleurodeles waltlgenome.</title>
        <authorList>
            <person name="Brown T."/>
            <person name="Elewa A."/>
            <person name="Iarovenko S."/>
            <person name="Subramanian E."/>
            <person name="Araus A.J."/>
            <person name="Petzold A."/>
            <person name="Susuki M."/>
            <person name="Suzuki K.-i.T."/>
            <person name="Hayashi T."/>
            <person name="Toyoda A."/>
            <person name="Oliveira C."/>
            <person name="Osipova E."/>
            <person name="Leigh N.D."/>
            <person name="Simon A."/>
            <person name="Yun M.H."/>
        </authorList>
    </citation>
    <scope>NUCLEOTIDE SEQUENCE</scope>
    <source>
        <strain evidence="1">20211129_DDA</strain>
        <tissue evidence="1">Liver</tissue>
    </source>
</reference>
<keyword evidence="2" id="KW-1185">Reference proteome</keyword>